<gene>
    <name evidence="1" type="ORF">BU24DRAFT_412853</name>
</gene>
<sequence>MRSCYNGSRRVANCFTHKATLISECDDGVHVNSSANRSAEWHRERQHHRPVIGVFQGRNSQQSDRAGRYANHAVPDPDSGSTSVLTMNDFLSLCRRRWLTIGILDFAIQVKCAKDAVQKGIAIMYARHTYALLHTKKKGAELRTYLLSIFPFLTDVNTTQLVMIFNILNIHWAMAVADITTKTVTIMNSSKDLGGPKLKRQSYFILALLQNARGSIWAISLSGDSSTTLAPSNGIPGTAECTH</sequence>
<evidence type="ECO:0000313" key="1">
    <source>
        <dbReference type="EMBL" id="KAF2012359.1"/>
    </source>
</evidence>
<dbReference type="GeneID" id="54283527"/>
<dbReference type="AlphaFoldDB" id="A0A6A5XHJ8"/>
<dbReference type="EMBL" id="ML978073">
    <property type="protein sequence ID" value="KAF2012359.1"/>
    <property type="molecule type" value="Genomic_DNA"/>
</dbReference>
<evidence type="ECO:0000313" key="2">
    <source>
        <dbReference type="Proteomes" id="UP000799778"/>
    </source>
</evidence>
<protein>
    <recommendedName>
        <fullName evidence="3">Ubiquitin-like protease family profile domain-containing protein</fullName>
    </recommendedName>
</protein>
<evidence type="ECO:0008006" key="3">
    <source>
        <dbReference type="Google" id="ProtNLM"/>
    </source>
</evidence>
<accession>A0A6A5XHJ8</accession>
<name>A0A6A5XHJ8_9PLEO</name>
<keyword evidence="2" id="KW-1185">Reference proteome</keyword>
<organism evidence="1 2">
    <name type="scientific">Aaosphaeria arxii CBS 175.79</name>
    <dbReference type="NCBI Taxonomy" id="1450172"/>
    <lineage>
        <taxon>Eukaryota</taxon>
        <taxon>Fungi</taxon>
        <taxon>Dikarya</taxon>
        <taxon>Ascomycota</taxon>
        <taxon>Pezizomycotina</taxon>
        <taxon>Dothideomycetes</taxon>
        <taxon>Pleosporomycetidae</taxon>
        <taxon>Pleosporales</taxon>
        <taxon>Pleosporales incertae sedis</taxon>
        <taxon>Aaosphaeria</taxon>
    </lineage>
</organism>
<dbReference type="SUPFAM" id="SSF54001">
    <property type="entry name" value="Cysteine proteinases"/>
    <property type="match status" value="1"/>
</dbReference>
<dbReference type="Proteomes" id="UP000799778">
    <property type="component" value="Unassembled WGS sequence"/>
</dbReference>
<dbReference type="RefSeq" id="XP_033380698.1">
    <property type="nucleotide sequence ID" value="XM_033526130.1"/>
</dbReference>
<reference evidence="1" key="1">
    <citation type="journal article" date="2020" name="Stud. Mycol.">
        <title>101 Dothideomycetes genomes: a test case for predicting lifestyles and emergence of pathogens.</title>
        <authorList>
            <person name="Haridas S."/>
            <person name="Albert R."/>
            <person name="Binder M."/>
            <person name="Bloem J."/>
            <person name="Labutti K."/>
            <person name="Salamov A."/>
            <person name="Andreopoulos B."/>
            <person name="Baker S."/>
            <person name="Barry K."/>
            <person name="Bills G."/>
            <person name="Bluhm B."/>
            <person name="Cannon C."/>
            <person name="Castanera R."/>
            <person name="Culley D."/>
            <person name="Daum C."/>
            <person name="Ezra D."/>
            <person name="Gonzalez J."/>
            <person name="Henrissat B."/>
            <person name="Kuo A."/>
            <person name="Liang C."/>
            <person name="Lipzen A."/>
            <person name="Lutzoni F."/>
            <person name="Magnuson J."/>
            <person name="Mondo S."/>
            <person name="Nolan M."/>
            <person name="Ohm R."/>
            <person name="Pangilinan J."/>
            <person name="Park H.-J."/>
            <person name="Ramirez L."/>
            <person name="Alfaro M."/>
            <person name="Sun H."/>
            <person name="Tritt A."/>
            <person name="Yoshinaga Y."/>
            <person name="Zwiers L.-H."/>
            <person name="Turgeon B."/>
            <person name="Goodwin S."/>
            <person name="Spatafora J."/>
            <person name="Crous P."/>
            <person name="Grigoriev I."/>
        </authorList>
    </citation>
    <scope>NUCLEOTIDE SEQUENCE</scope>
    <source>
        <strain evidence="1">CBS 175.79</strain>
    </source>
</reference>
<dbReference type="Gene3D" id="3.40.395.10">
    <property type="entry name" value="Adenoviral Proteinase, Chain A"/>
    <property type="match status" value="1"/>
</dbReference>
<dbReference type="InterPro" id="IPR038765">
    <property type="entry name" value="Papain-like_cys_pep_sf"/>
</dbReference>
<proteinExistence type="predicted"/>